<sequence length="273" mass="28978">MPGVNGVLAKIGAAVVLKLLCGGDDVVWLAPFLARESKWGKCVVAQKYLAVVAVLCSLAVGLATTVHFATHASAGGKEERVVDKAVACFAGALLLAYAAHLAVEEGRCAGARAVAPEKEEEVESLLRREKRDAAYGSATVEESDEEYEEDLNCCEDAVRLCLESGLRVDEDPEADAARKRFIIVAALGNLDDLIVYFTIALTCTLRWYELVLGTVIGAAFLVTAVSTCLQNSHRATACVSEIPVSFILTALATYIIISAFVPAISPKTLDSNA</sequence>
<reference evidence="2 3" key="1">
    <citation type="submission" date="2024-03" db="EMBL/GenBank/DDBJ databases">
        <title>Aureococcus anophagefferens CCMP1851 and Kratosvirus quantuckense: Draft genome of a second virus-susceptible host strain in the model system.</title>
        <authorList>
            <person name="Chase E."/>
            <person name="Truchon A.R."/>
            <person name="Schepens W."/>
            <person name="Wilhelm S.W."/>
        </authorList>
    </citation>
    <scope>NUCLEOTIDE SEQUENCE [LARGE SCALE GENOMIC DNA]</scope>
    <source>
        <strain evidence="2 3">CCMP1851</strain>
    </source>
</reference>
<keyword evidence="1" id="KW-1133">Transmembrane helix</keyword>
<accession>A0ABR1FYL2</accession>
<evidence type="ECO:0008006" key="4">
    <source>
        <dbReference type="Google" id="ProtNLM"/>
    </source>
</evidence>
<feature type="transmembrane region" description="Helical" evidence="1">
    <location>
        <begin position="207"/>
        <end position="230"/>
    </location>
</feature>
<proteinExistence type="predicted"/>
<gene>
    <name evidence="2" type="ORF">SO694_00059020</name>
</gene>
<dbReference type="Proteomes" id="UP001363151">
    <property type="component" value="Unassembled WGS sequence"/>
</dbReference>
<feature type="transmembrane region" description="Helical" evidence="1">
    <location>
        <begin position="81"/>
        <end position="103"/>
    </location>
</feature>
<evidence type="ECO:0000313" key="3">
    <source>
        <dbReference type="Proteomes" id="UP001363151"/>
    </source>
</evidence>
<organism evidence="2 3">
    <name type="scientific">Aureococcus anophagefferens</name>
    <name type="common">Harmful bloom alga</name>
    <dbReference type="NCBI Taxonomy" id="44056"/>
    <lineage>
        <taxon>Eukaryota</taxon>
        <taxon>Sar</taxon>
        <taxon>Stramenopiles</taxon>
        <taxon>Ochrophyta</taxon>
        <taxon>Pelagophyceae</taxon>
        <taxon>Pelagomonadales</taxon>
        <taxon>Pelagomonadaceae</taxon>
        <taxon>Aureococcus</taxon>
    </lineage>
</organism>
<keyword evidence="3" id="KW-1185">Reference proteome</keyword>
<feature type="transmembrane region" description="Helical" evidence="1">
    <location>
        <begin position="242"/>
        <end position="264"/>
    </location>
</feature>
<keyword evidence="1" id="KW-0472">Membrane</keyword>
<feature type="transmembrane region" description="Helical" evidence="1">
    <location>
        <begin position="48"/>
        <end position="69"/>
    </location>
</feature>
<evidence type="ECO:0000313" key="2">
    <source>
        <dbReference type="EMBL" id="KAK7241343.1"/>
    </source>
</evidence>
<name>A0ABR1FYL2_AURAN</name>
<evidence type="ECO:0000256" key="1">
    <source>
        <dbReference type="SAM" id="Phobius"/>
    </source>
</evidence>
<keyword evidence="1" id="KW-0812">Transmembrane</keyword>
<dbReference type="EMBL" id="JBBJCI010000202">
    <property type="protein sequence ID" value="KAK7241343.1"/>
    <property type="molecule type" value="Genomic_DNA"/>
</dbReference>
<feature type="transmembrane region" description="Helical" evidence="1">
    <location>
        <begin position="181"/>
        <end position="201"/>
    </location>
</feature>
<comment type="caution">
    <text evidence="2">The sequence shown here is derived from an EMBL/GenBank/DDBJ whole genome shotgun (WGS) entry which is preliminary data.</text>
</comment>
<protein>
    <recommendedName>
        <fullName evidence="4">GDT1 family protein</fullName>
    </recommendedName>
</protein>